<feature type="compositionally biased region" description="Polar residues" evidence="1">
    <location>
        <begin position="81"/>
        <end position="98"/>
    </location>
</feature>
<organism evidence="2 3">
    <name type="scientific">Cannabis sativa</name>
    <name type="common">Hemp</name>
    <name type="synonym">Marijuana</name>
    <dbReference type="NCBI Taxonomy" id="3483"/>
    <lineage>
        <taxon>Eukaryota</taxon>
        <taxon>Viridiplantae</taxon>
        <taxon>Streptophyta</taxon>
        <taxon>Embryophyta</taxon>
        <taxon>Tracheophyta</taxon>
        <taxon>Spermatophyta</taxon>
        <taxon>Magnoliopsida</taxon>
        <taxon>eudicotyledons</taxon>
        <taxon>Gunneridae</taxon>
        <taxon>Pentapetalae</taxon>
        <taxon>rosids</taxon>
        <taxon>fabids</taxon>
        <taxon>Rosales</taxon>
        <taxon>Cannabaceae</taxon>
        <taxon>Cannabis</taxon>
    </lineage>
</organism>
<evidence type="ECO:0000313" key="3">
    <source>
        <dbReference type="Proteomes" id="UP000596661"/>
    </source>
</evidence>
<reference evidence="2" key="1">
    <citation type="submission" date="2018-11" db="EMBL/GenBank/DDBJ databases">
        <authorList>
            <person name="Grassa J C."/>
        </authorList>
    </citation>
    <scope>NUCLEOTIDE SEQUENCE [LARGE SCALE GENOMIC DNA]</scope>
</reference>
<evidence type="ECO:0000313" key="2">
    <source>
        <dbReference type="EnsemblPlants" id="cds.evm.model.06.1033"/>
    </source>
</evidence>
<sequence>MSCPPIPGHGGGGGRDDPASSLPREVQATLALSHAEGSSEDKNVKDGAINYQTPSSSEDELSQSSTISLPLPLDVGKGRAGTSSYKSGTCPSPVQAPSTARAPRTPGIGGCKPYLWKLATLVNRSRFFFSSESDRIWFALSLICNVGIQHLKNALCWNS</sequence>
<protein>
    <submittedName>
        <fullName evidence="2">Uncharacterized protein</fullName>
    </submittedName>
</protein>
<proteinExistence type="predicted"/>
<dbReference type="Proteomes" id="UP000596661">
    <property type="component" value="Chromosome 6"/>
</dbReference>
<dbReference type="Gramene" id="evm.model.06.1033">
    <property type="protein sequence ID" value="cds.evm.model.06.1033"/>
    <property type="gene ID" value="evm.TU.06.1033"/>
</dbReference>
<accession>A0A803PSU9</accession>
<name>A0A803PSU9_CANSA</name>
<feature type="region of interest" description="Disordered" evidence="1">
    <location>
        <begin position="1"/>
        <end position="103"/>
    </location>
</feature>
<keyword evidence="3" id="KW-1185">Reference proteome</keyword>
<dbReference type="EnsemblPlants" id="evm.model.06.1033">
    <property type="protein sequence ID" value="cds.evm.model.06.1033"/>
    <property type="gene ID" value="evm.TU.06.1033"/>
</dbReference>
<evidence type="ECO:0000256" key="1">
    <source>
        <dbReference type="SAM" id="MobiDB-lite"/>
    </source>
</evidence>
<dbReference type="EMBL" id="UZAU01000588">
    <property type="status" value="NOT_ANNOTATED_CDS"/>
    <property type="molecule type" value="Genomic_DNA"/>
</dbReference>
<dbReference type="AlphaFoldDB" id="A0A803PSU9"/>
<reference evidence="2" key="2">
    <citation type="submission" date="2021-03" db="UniProtKB">
        <authorList>
            <consortium name="EnsemblPlants"/>
        </authorList>
    </citation>
    <scope>IDENTIFICATION</scope>
</reference>